<dbReference type="InterPro" id="IPR011992">
    <property type="entry name" value="EF-hand-dom_pair"/>
</dbReference>
<dbReference type="PANTHER" id="PTHR10891">
    <property type="entry name" value="EF-HAND CALCIUM-BINDING DOMAIN CONTAINING PROTEIN"/>
    <property type="match status" value="1"/>
</dbReference>
<comment type="caution">
    <text evidence="4">The sequence shown here is derived from an EMBL/GenBank/DDBJ whole genome shotgun (WGS) entry which is preliminary data.</text>
</comment>
<proteinExistence type="predicted"/>
<protein>
    <submittedName>
        <fullName evidence="4">Calcium-binding protein</fullName>
    </submittedName>
</protein>
<dbReference type="InterPro" id="IPR002048">
    <property type="entry name" value="EF_hand_dom"/>
</dbReference>
<keyword evidence="1" id="KW-0479">Metal-binding</keyword>
<sequence>MRTEAISRVRLVFTLFDANGNGRLEADDFDLMSSRVEEAAQASDASARQAMRVAFRRYWSTLATELDTDGDGRVSYDEFVRCVLSPERFDATVAEFAEALAALGDPDGDGLVDRPTFVALMLAIGFDRPNIDALFDAFGPTDTDHIPAVTWREGIKDYYAPEKADIPGDRLVGGTAV</sequence>
<dbReference type="PROSITE" id="PS00018">
    <property type="entry name" value="EF_HAND_1"/>
    <property type="match status" value="2"/>
</dbReference>
<dbReference type="InterPro" id="IPR018247">
    <property type="entry name" value="EF_Hand_1_Ca_BS"/>
</dbReference>
<dbReference type="Proteomes" id="UP000295345">
    <property type="component" value="Unassembled WGS sequence"/>
</dbReference>
<accession>A0A4V2Y3S8</accession>
<feature type="domain" description="EF-hand" evidence="3">
    <location>
        <begin position="4"/>
        <end position="39"/>
    </location>
</feature>
<dbReference type="Gene3D" id="1.10.238.10">
    <property type="entry name" value="EF-hand"/>
    <property type="match status" value="1"/>
</dbReference>
<evidence type="ECO:0000256" key="2">
    <source>
        <dbReference type="ARBA" id="ARBA00022737"/>
    </source>
</evidence>
<feature type="domain" description="EF-hand" evidence="3">
    <location>
        <begin position="65"/>
        <end position="89"/>
    </location>
</feature>
<dbReference type="EMBL" id="SMKI01000049">
    <property type="protein sequence ID" value="TDC77655.1"/>
    <property type="molecule type" value="Genomic_DNA"/>
</dbReference>
<name>A0A4V2Y3S8_9ACTN</name>
<evidence type="ECO:0000256" key="1">
    <source>
        <dbReference type="ARBA" id="ARBA00022723"/>
    </source>
</evidence>
<dbReference type="InterPro" id="IPR039647">
    <property type="entry name" value="EF_hand_pair_protein_CML-like"/>
</dbReference>
<keyword evidence="2" id="KW-0677">Repeat</keyword>
<evidence type="ECO:0000259" key="3">
    <source>
        <dbReference type="PROSITE" id="PS50222"/>
    </source>
</evidence>
<evidence type="ECO:0000313" key="5">
    <source>
        <dbReference type="Proteomes" id="UP000295345"/>
    </source>
</evidence>
<reference evidence="4 5" key="1">
    <citation type="submission" date="2019-03" db="EMBL/GenBank/DDBJ databases">
        <title>Draft genome sequences of novel Actinobacteria.</title>
        <authorList>
            <person name="Sahin N."/>
            <person name="Ay H."/>
            <person name="Saygin H."/>
        </authorList>
    </citation>
    <scope>NUCLEOTIDE SEQUENCE [LARGE SCALE GENOMIC DNA]</scope>
    <source>
        <strain evidence="4 5">DSM 41900</strain>
    </source>
</reference>
<dbReference type="CDD" id="cd00051">
    <property type="entry name" value="EFh"/>
    <property type="match status" value="1"/>
</dbReference>
<organism evidence="4 5">
    <name type="scientific">Streptomyces hainanensis</name>
    <dbReference type="NCBI Taxonomy" id="402648"/>
    <lineage>
        <taxon>Bacteria</taxon>
        <taxon>Bacillati</taxon>
        <taxon>Actinomycetota</taxon>
        <taxon>Actinomycetes</taxon>
        <taxon>Kitasatosporales</taxon>
        <taxon>Streptomycetaceae</taxon>
        <taxon>Streptomyces</taxon>
    </lineage>
</organism>
<dbReference type="Pfam" id="PF13499">
    <property type="entry name" value="EF-hand_7"/>
    <property type="match status" value="1"/>
</dbReference>
<dbReference type="AlphaFoldDB" id="A0A4V2Y3S8"/>
<dbReference type="GO" id="GO:0005509">
    <property type="term" value="F:calcium ion binding"/>
    <property type="evidence" value="ECO:0007669"/>
    <property type="project" value="InterPro"/>
</dbReference>
<evidence type="ECO:0000313" key="4">
    <source>
        <dbReference type="EMBL" id="TDC77655.1"/>
    </source>
</evidence>
<dbReference type="OrthoDB" id="3530529at2"/>
<keyword evidence="5" id="KW-1185">Reference proteome</keyword>
<dbReference type="SMART" id="SM00054">
    <property type="entry name" value="EFh"/>
    <property type="match status" value="3"/>
</dbReference>
<dbReference type="RefSeq" id="WP_132816981.1">
    <property type="nucleotide sequence ID" value="NZ_SMKI01000049.1"/>
</dbReference>
<dbReference type="SUPFAM" id="SSF47473">
    <property type="entry name" value="EF-hand"/>
    <property type="match status" value="1"/>
</dbReference>
<dbReference type="PROSITE" id="PS50222">
    <property type="entry name" value="EF_HAND_2"/>
    <property type="match status" value="2"/>
</dbReference>
<gene>
    <name evidence="4" type="ORF">E1283_06800</name>
</gene>